<name>A0A9E7GLV1_9LILI</name>
<dbReference type="AlphaFoldDB" id="A0A9E7GLV1"/>
<evidence type="ECO:0000256" key="2">
    <source>
        <dbReference type="SAM" id="SignalP"/>
    </source>
</evidence>
<dbReference type="InterPro" id="IPR039923">
    <property type="entry name" value="Protodermal_1"/>
</dbReference>
<protein>
    <submittedName>
        <fullName evidence="3">Uncharacterized protein</fullName>
    </submittedName>
</protein>
<evidence type="ECO:0000256" key="1">
    <source>
        <dbReference type="SAM" id="MobiDB-lite"/>
    </source>
</evidence>
<sequence>MEWQERAQNCLLCLLLVGSVVTPVVSRSFLEFSERKNFYPQTRSHETPNRPTPSGGGHGTPTPTSGGAHSSPVVNPPSTPTGSHTPPFNGTCKYWGLHPDAIVAVIGSLGTVGDLFGHGCAAIFGSNPTLHDALTNTRTDGYGALFREGTAALLNSMTDSKYPFTTKQVKSSFAGAITSDGSAAAQADIFKQANEGKF</sequence>
<evidence type="ECO:0000313" key="4">
    <source>
        <dbReference type="Proteomes" id="UP001055439"/>
    </source>
</evidence>
<feature type="compositionally biased region" description="Low complexity" evidence="1">
    <location>
        <begin position="60"/>
        <end position="73"/>
    </location>
</feature>
<feature type="chain" id="PRO_5038768890" evidence="2">
    <location>
        <begin position="27"/>
        <end position="198"/>
    </location>
</feature>
<organism evidence="3 4">
    <name type="scientific">Musa troglodytarum</name>
    <name type="common">fe'i banana</name>
    <dbReference type="NCBI Taxonomy" id="320322"/>
    <lineage>
        <taxon>Eukaryota</taxon>
        <taxon>Viridiplantae</taxon>
        <taxon>Streptophyta</taxon>
        <taxon>Embryophyta</taxon>
        <taxon>Tracheophyta</taxon>
        <taxon>Spermatophyta</taxon>
        <taxon>Magnoliopsida</taxon>
        <taxon>Liliopsida</taxon>
        <taxon>Zingiberales</taxon>
        <taxon>Musaceae</taxon>
        <taxon>Musa</taxon>
    </lineage>
</organism>
<feature type="region of interest" description="Disordered" evidence="1">
    <location>
        <begin position="40"/>
        <end position="85"/>
    </location>
</feature>
<dbReference type="Proteomes" id="UP001055439">
    <property type="component" value="Chromosome 7"/>
</dbReference>
<gene>
    <name evidence="3" type="ORF">MUK42_11307</name>
</gene>
<reference evidence="3" key="1">
    <citation type="submission" date="2022-05" db="EMBL/GenBank/DDBJ databases">
        <title>The Musa troglodytarum L. genome provides insights into the mechanism of non-climacteric behaviour and enrichment of carotenoids.</title>
        <authorList>
            <person name="Wang J."/>
        </authorList>
    </citation>
    <scope>NUCLEOTIDE SEQUENCE</scope>
    <source>
        <tissue evidence="3">Leaf</tissue>
    </source>
</reference>
<keyword evidence="4" id="KW-1185">Reference proteome</keyword>
<keyword evidence="2" id="KW-0732">Signal</keyword>
<evidence type="ECO:0000313" key="3">
    <source>
        <dbReference type="EMBL" id="URE17100.1"/>
    </source>
</evidence>
<dbReference type="OrthoDB" id="696797at2759"/>
<dbReference type="PANTHER" id="PTHR33210:SF14">
    <property type="entry name" value="MEIOSIS 5"/>
    <property type="match status" value="1"/>
</dbReference>
<feature type="signal peptide" evidence="2">
    <location>
        <begin position="1"/>
        <end position="26"/>
    </location>
</feature>
<dbReference type="PANTHER" id="PTHR33210">
    <property type="entry name" value="PROTODERMAL FACTOR 1"/>
    <property type="match status" value="1"/>
</dbReference>
<proteinExistence type="predicted"/>
<dbReference type="EMBL" id="CP097509">
    <property type="protein sequence ID" value="URE17100.1"/>
    <property type="molecule type" value="Genomic_DNA"/>
</dbReference>
<accession>A0A9E7GLV1</accession>